<dbReference type="OMA" id="AMEMLWL"/>
<dbReference type="OrthoDB" id="6161953at2759"/>
<keyword evidence="2" id="KW-1185">Reference proteome</keyword>
<evidence type="ECO:0000313" key="2">
    <source>
        <dbReference type="Proteomes" id="UP000594220"/>
    </source>
</evidence>
<sequence length="233" mass="26115">MGQEPERLRGAAAALQAHIRGYLVRKRFRSLQEEYESTVMEIEGGLDRLQWKGSLLPRPVFLQEKQVKAKRSIGQEAVSKDQSATDKEQQKLYALETLEPEKDCDSQGIANPAGQLEGEEVPLGSDAGGMRLNPQPEAETPTRLDCSLPGESSEWKNCSNVSSVWSSTILETGSARASQELSFGSMEKMLPETLPELQRYRKHLAMEMLWLQQAIASRKNYLILKQRLGAPER</sequence>
<reference evidence="1" key="2">
    <citation type="submission" date="2025-09" db="UniProtKB">
        <authorList>
            <consortium name="Ensembl"/>
        </authorList>
    </citation>
    <scope>IDENTIFICATION</scope>
</reference>
<dbReference type="Pfam" id="PF00612">
    <property type="entry name" value="IQ"/>
    <property type="match status" value="1"/>
</dbReference>
<proteinExistence type="predicted"/>
<dbReference type="RefSeq" id="XP_019403362.1">
    <property type="nucleotide sequence ID" value="XM_019547817.1"/>
</dbReference>
<dbReference type="InterPro" id="IPR000048">
    <property type="entry name" value="IQ_motif_EF-hand-BS"/>
</dbReference>
<dbReference type="CTD" id="55721"/>
<evidence type="ECO:0000313" key="1">
    <source>
        <dbReference type="Ensembl" id="ENSCPRP00005003047.1"/>
    </source>
</evidence>
<protein>
    <submittedName>
        <fullName evidence="1">IQ motif containing C</fullName>
    </submittedName>
</protein>
<reference evidence="1" key="1">
    <citation type="submission" date="2025-08" db="UniProtKB">
        <authorList>
            <consortium name="Ensembl"/>
        </authorList>
    </citation>
    <scope>IDENTIFICATION</scope>
</reference>
<dbReference type="PANTHER" id="PTHR16049">
    <property type="entry name" value="IQ DOMAIN-CONTAINING PROTEIN C"/>
    <property type="match status" value="1"/>
</dbReference>
<dbReference type="InterPro" id="IPR042506">
    <property type="entry name" value="IQCC"/>
</dbReference>
<dbReference type="Proteomes" id="UP000594220">
    <property type="component" value="Unplaced"/>
</dbReference>
<dbReference type="GeneTree" id="ENSGT00390000017195"/>
<dbReference type="Ensembl" id="ENSCPRT00005003557.1">
    <property type="protein sequence ID" value="ENSCPRP00005003047.1"/>
    <property type="gene ID" value="ENSCPRG00005002226.1"/>
</dbReference>
<organism evidence="1 2">
    <name type="scientific">Crocodylus porosus</name>
    <name type="common">Saltwater crocodile</name>
    <name type="synonym">Estuarine crocodile</name>
    <dbReference type="NCBI Taxonomy" id="8502"/>
    <lineage>
        <taxon>Eukaryota</taxon>
        <taxon>Metazoa</taxon>
        <taxon>Chordata</taxon>
        <taxon>Craniata</taxon>
        <taxon>Vertebrata</taxon>
        <taxon>Euteleostomi</taxon>
        <taxon>Archelosauria</taxon>
        <taxon>Archosauria</taxon>
        <taxon>Crocodylia</taxon>
        <taxon>Longirostres</taxon>
        <taxon>Crocodylidae</taxon>
        <taxon>Crocodylus</taxon>
    </lineage>
</organism>
<accession>A0A7M4E1R0</accession>
<dbReference type="AlphaFoldDB" id="A0A7M4E1R0"/>
<dbReference type="PROSITE" id="PS50096">
    <property type="entry name" value="IQ"/>
    <property type="match status" value="1"/>
</dbReference>
<name>A0A7M4E1R0_CROPO</name>
<dbReference type="KEGG" id="cpoo:109318505"/>
<dbReference type="SMART" id="SM00015">
    <property type="entry name" value="IQ"/>
    <property type="match status" value="1"/>
</dbReference>
<dbReference type="PANTHER" id="PTHR16049:SF8">
    <property type="entry name" value="IQ DOMAIN-CONTAINING PROTEIN C"/>
    <property type="match status" value="1"/>
</dbReference>
<gene>
    <name evidence="1" type="primary">IQCC</name>
</gene>
<dbReference type="GeneID" id="109318505"/>